<dbReference type="SUPFAM" id="SSF57667">
    <property type="entry name" value="beta-beta-alpha zinc fingers"/>
    <property type="match status" value="1"/>
</dbReference>
<evidence type="ECO:0000256" key="1">
    <source>
        <dbReference type="ARBA" id="ARBA00004123"/>
    </source>
</evidence>
<keyword evidence="9" id="KW-0539">Nucleus</keyword>
<dbReference type="GO" id="GO:0005634">
    <property type="term" value="C:nucleus"/>
    <property type="evidence" value="ECO:0007669"/>
    <property type="project" value="UniProtKB-SubCell"/>
</dbReference>
<dbReference type="Proteomes" id="UP000664203">
    <property type="component" value="Unassembled WGS sequence"/>
</dbReference>
<feature type="region of interest" description="Disordered" evidence="11">
    <location>
        <begin position="1"/>
        <end position="41"/>
    </location>
</feature>
<feature type="compositionally biased region" description="Polar residues" evidence="11">
    <location>
        <begin position="470"/>
        <end position="484"/>
    </location>
</feature>
<organism evidence="13 14">
    <name type="scientific">Alectoria fallacina</name>
    <dbReference type="NCBI Taxonomy" id="1903189"/>
    <lineage>
        <taxon>Eukaryota</taxon>
        <taxon>Fungi</taxon>
        <taxon>Dikarya</taxon>
        <taxon>Ascomycota</taxon>
        <taxon>Pezizomycotina</taxon>
        <taxon>Lecanoromycetes</taxon>
        <taxon>OSLEUM clade</taxon>
        <taxon>Lecanoromycetidae</taxon>
        <taxon>Lecanorales</taxon>
        <taxon>Lecanorineae</taxon>
        <taxon>Parmeliaceae</taxon>
        <taxon>Alectoria</taxon>
    </lineage>
</organism>
<dbReference type="PANTHER" id="PTHR40626:SF11">
    <property type="entry name" value="ZINC FINGER PROTEIN YPR022C"/>
    <property type="match status" value="1"/>
</dbReference>
<dbReference type="FunFam" id="3.30.160.60:FF:000141">
    <property type="entry name" value="C2H2 zinc finger protein"/>
    <property type="match status" value="1"/>
</dbReference>
<dbReference type="AlphaFoldDB" id="A0A8H3F7C0"/>
<dbReference type="InterPro" id="IPR036236">
    <property type="entry name" value="Znf_C2H2_sf"/>
</dbReference>
<evidence type="ECO:0000256" key="2">
    <source>
        <dbReference type="ARBA" id="ARBA00022723"/>
    </source>
</evidence>
<dbReference type="InterPro" id="IPR013087">
    <property type="entry name" value="Znf_C2H2_type"/>
</dbReference>
<feature type="region of interest" description="Disordered" evidence="11">
    <location>
        <begin position="412"/>
        <end position="527"/>
    </location>
</feature>
<dbReference type="GO" id="GO:0000978">
    <property type="term" value="F:RNA polymerase II cis-regulatory region sequence-specific DNA binding"/>
    <property type="evidence" value="ECO:0007669"/>
    <property type="project" value="InterPro"/>
</dbReference>
<dbReference type="GO" id="GO:0008270">
    <property type="term" value="F:zinc ion binding"/>
    <property type="evidence" value="ECO:0007669"/>
    <property type="project" value="UniProtKB-KW"/>
</dbReference>
<accession>A0A8H3F7C0</accession>
<evidence type="ECO:0000256" key="9">
    <source>
        <dbReference type="ARBA" id="ARBA00023242"/>
    </source>
</evidence>
<evidence type="ECO:0000256" key="4">
    <source>
        <dbReference type="ARBA" id="ARBA00022771"/>
    </source>
</evidence>
<feature type="compositionally biased region" description="Basic residues" evidence="11">
    <location>
        <begin position="436"/>
        <end position="449"/>
    </location>
</feature>
<evidence type="ECO:0000313" key="13">
    <source>
        <dbReference type="EMBL" id="CAF9919962.1"/>
    </source>
</evidence>
<gene>
    <name evidence="13" type="ORF">ALECFALPRED_001387</name>
</gene>
<dbReference type="Pfam" id="PF00096">
    <property type="entry name" value="zf-C2H2"/>
    <property type="match status" value="2"/>
</dbReference>
<dbReference type="PANTHER" id="PTHR40626">
    <property type="entry name" value="MIP31509P"/>
    <property type="match status" value="1"/>
</dbReference>
<evidence type="ECO:0000259" key="12">
    <source>
        <dbReference type="PROSITE" id="PS50157"/>
    </source>
</evidence>
<protein>
    <recommendedName>
        <fullName evidence="12">C2H2-type domain-containing protein</fullName>
    </recommendedName>
</protein>
<sequence>MESSPSMHPAPSTGQAPFFYYTPDPNVDHRQHGQFTPHPNAVHNGLAMHHYQQQFYHHEMTMHGQYPVYAPLPSSGPHAYHQPQKSMLAMASPRPMQQKPAFLCQYEGPQLSVDTECKTPDLYVYPSTPPLSFSGSVSSSPPSTCDVLPTPVTGAYMGLEKNIEGVKEGCQSDVQSEILAGGDWTRCYSPPLTPGMLHRFSTLFLPSTAINKRLVIVDSRTLDAKLKCRGSNFVVSVVFIHPPSATASQASDLLSINSCPSLSPSPSPISRSSTTLSATDFDFCDPRNLFVDTQNPSNIAVDFPPLPTLCSGDDEEHKLILGGDLNLIKQEAHFSKSFDSSATSTLGGLPSFDTFSDLDDSENEFVTDLSRYPRSESTSYLGNKRQRLDLISFDDEEFLSEDGFEEFENIDKVASAGLPTPPESRRSSEDSSAKMKTTKKRGQTKKPVKKTNTNADLSDSEPSVKHEMQSHATGSSPGQGSAAAQETPDARDSTAASDSNAVASSTDTAATSVQPVARRGRKQSLTDDPSKTFVCTLCSRRFRRQEHLKRHYRSLHTHDKPFECNECGKKFSRSDNLSQHARTHGAGAIVMGVLEDGELPPTEAGSPIDHADTGALGAVLFEAAQAAAANASSSSSSSSSSSRDSTSPAPSVENIKTIRKRKRED</sequence>
<feature type="compositionally biased region" description="Polar residues" evidence="11">
    <location>
        <begin position="450"/>
        <end position="461"/>
    </location>
</feature>
<evidence type="ECO:0000256" key="10">
    <source>
        <dbReference type="PROSITE-ProRule" id="PRU00042"/>
    </source>
</evidence>
<keyword evidence="14" id="KW-1185">Reference proteome</keyword>
<feature type="domain" description="C2H2-type" evidence="12">
    <location>
        <begin position="533"/>
        <end position="561"/>
    </location>
</feature>
<evidence type="ECO:0000256" key="11">
    <source>
        <dbReference type="SAM" id="MobiDB-lite"/>
    </source>
</evidence>
<evidence type="ECO:0000256" key="3">
    <source>
        <dbReference type="ARBA" id="ARBA00022737"/>
    </source>
</evidence>
<keyword evidence="6" id="KW-0805">Transcription regulation</keyword>
<reference evidence="13" key="1">
    <citation type="submission" date="2021-03" db="EMBL/GenBank/DDBJ databases">
        <authorList>
            <person name="Tagirdzhanova G."/>
        </authorList>
    </citation>
    <scope>NUCLEOTIDE SEQUENCE</scope>
</reference>
<dbReference type="GO" id="GO:0000785">
    <property type="term" value="C:chromatin"/>
    <property type="evidence" value="ECO:0007669"/>
    <property type="project" value="TreeGrafter"/>
</dbReference>
<comment type="subcellular location">
    <subcellularLocation>
        <location evidence="1">Nucleus</location>
    </subcellularLocation>
</comment>
<dbReference type="OrthoDB" id="654211at2759"/>
<keyword evidence="5" id="KW-0862">Zinc</keyword>
<name>A0A8H3F7C0_9LECA</name>
<feature type="region of interest" description="Disordered" evidence="11">
    <location>
        <begin position="627"/>
        <end position="665"/>
    </location>
</feature>
<keyword evidence="8" id="KW-0804">Transcription</keyword>
<evidence type="ECO:0000313" key="14">
    <source>
        <dbReference type="Proteomes" id="UP000664203"/>
    </source>
</evidence>
<feature type="compositionally biased region" description="Low complexity" evidence="11">
    <location>
        <begin position="493"/>
        <end position="512"/>
    </location>
</feature>
<dbReference type="EMBL" id="CAJPDR010000131">
    <property type="protein sequence ID" value="CAF9919962.1"/>
    <property type="molecule type" value="Genomic_DNA"/>
</dbReference>
<dbReference type="PROSITE" id="PS50157">
    <property type="entry name" value="ZINC_FINGER_C2H2_2"/>
    <property type="match status" value="2"/>
</dbReference>
<feature type="compositionally biased region" description="Basic and acidic residues" evidence="11">
    <location>
        <begin position="423"/>
        <end position="433"/>
    </location>
</feature>
<comment type="caution">
    <text evidence="13">The sequence shown here is derived from an EMBL/GenBank/DDBJ whole genome shotgun (WGS) entry which is preliminary data.</text>
</comment>
<keyword evidence="7" id="KW-0238">DNA-binding</keyword>
<evidence type="ECO:0000256" key="7">
    <source>
        <dbReference type="ARBA" id="ARBA00023125"/>
    </source>
</evidence>
<dbReference type="InterPro" id="IPR051059">
    <property type="entry name" value="VerF-like"/>
</dbReference>
<proteinExistence type="predicted"/>
<evidence type="ECO:0000256" key="8">
    <source>
        <dbReference type="ARBA" id="ARBA00023163"/>
    </source>
</evidence>
<dbReference type="FunFam" id="3.30.160.60:FF:000027">
    <property type="entry name" value="zinc finger protein 3 homolog"/>
    <property type="match status" value="1"/>
</dbReference>
<keyword evidence="2" id="KW-0479">Metal-binding</keyword>
<dbReference type="SMART" id="SM00355">
    <property type="entry name" value="ZnF_C2H2"/>
    <property type="match status" value="2"/>
</dbReference>
<dbReference type="GO" id="GO:0000981">
    <property type="term" value="F:DNA-binding transcription factor activity, RNA polymerase II-specific"/>
    <property type="evidence" value="ECO:0007669"/>
    <property type="project" value="InterPro"/>
</dbReference>
<dbReference type="Gene3D" id="3.30.160.60">
    <property type="entry name" value="Classic Zinc Finger"/>
    <property type="match status" value="2"/>
</dbReference>
<feature type="compositionally biased region" description="Low complexity" evidence="11">
    <location>
        <begin position="627"/>
        <end position="651"/>
    </location>
</feature>
<keyword evidence="3" id="KW-0677">Repeat</keyword>
<evidence type="ECO:0000256" key="6">
    <source>
        <dbReference type="ARBA" id="ARBA00023015"/>
    </source>
</evidence>
<evidence type="ECO:0000256" key="5">
    <source>
        <dbReference type="ARBA" id="ARBA00022833"/>
    </source>
</evidence>
<dbReference type="PROSITE" id="PS00028">
    <property type="entry name" value="ZINC_FINGER_C2H2_1"/>
    <property type="match status" value="2"/>
</dbReference>
<keyword evidence="4 10" id="KW-0863">Zinc-finger</keyword>
<feature type="domain" description="C2H2-type" evidence="12">
    <location>
        <begin position="562"/>
        <end position="584"/>
    </location>
</feature>